<sequence>MPSDAGAAERTAGSETEPPTTTGRVAKIVLPGAAGLAAAAAAVIGRRSTGTEASEQEPSSASGDRPATASNDGPVDASSSTEGPGAAAADGAESAGAADAERADVTGARPVGAVSDVADGAPVDRVEGLAATAGLGRPDTAAAAGAPEPHRAPGRETADGSGSGGPGLGGAGSGAPVPARTASSAAESSAAGSSSAETTESGSATTTAVAAATGTAAVAAALRPDTARPVTARSDTTRSDRAGGVSPSSRPAIATGASIASLATGPAIERMSAGPAADAAAATPAPTRPDTDDALAGWADWADVDDSESNESRATTTTREPAPAFGASVAAPAGNESPTSAVNGAPGSATPGSAAPGPTPGSGEAAAGLAGAGVRSLFGGRADPASRAAEHAAVDLSLLRTLGFADPNPRPGAAPVVELGPPTPHVPMAPVPPLPEPDEPVPPATVRFRTAGRDGAPVAGATVRLLDDQGHDLATAAAGDDGRGELVAPRPGDYVVIATASGHQPAVTTVRAGDGGEATLVLASSAALAGVVRDAAGRPLGGANVVLVDEGEVVESTQSAATGDYRVGDLAPGAYTVAVTAAGHTASSATVTVEPGTTVTHDVALQPSTAAVDGQGG</sequence>
<dbReference type="Pfam" id="PF13620">
    <property type="entry name" value="CarboxypepD_reg"/>
    <property type="match status" value="2"/>
</dbReference>
<evidence type="ECO:0000313" key="2">
    <source>
        <dbReference type="EMBL" id="MFD1232436.1"/>
    </source>
</evidence>
<feature type="compositionally biased region" description="Low complexity" evidence="1">
    <location>
        <begin position="82"/>
        <end position="98"/>
    </location>
</feature>
<dbReference type="RefSeq" id="WP_379652788.1">
    <property type="nucleotide sequence ID" value="NZ_JBHTMB010000023.1"/>
</dbReference>
<protein>
    <submittedName>
        <fullName evidence="2">Carboxypeptidase regulatory-like domain-containing protein</fullName>
    </submittedName>
</protein>
<feature type="compositionally biased region" description="Low complexity" evidence="1">
    <location>
        <begin position="174"/>
        <end position="221"/>
    </location>
</feature>
<proteinExistence type="predicted"/>
<dbReference type="InterPro" id="IPR008969">
    <property type="entry name" value="CarboxyPept-like_regulatory"/>
</dbReference>
<feature type="compositionally biased region" description="Polar residues" evidence="1">
    <location>
        <begin position="48"/>
        <end position="62"/>
    </location>
</feature>
<feature type="compositionally biased region" description="Gly residues" evidence="1">
    <location>
        <begin position="161"/>
        <end position="173"/>
    </location>
</feature>
<feature type="region of interest" description="Disordered" evidence="1">
    <location>
        <begin position="45"/>
        <end position="257"/>
    </location>
</feature>
<dbReference type="EMBL" id="JBHTMB010000023">
    <property type="protein sequence ID" value="MFD1232436.1"/>
    <property type="molecule type" value="Genomic_DNA"/>
</dbReference>
<reference evidence="3" key="1">
    <citation type="journal article" date="2019" name="Int. J. Syst. Evol. Microbiol.">
        <title>The Global Catalogue of Microorganisms (GCM) 10K type strain sequencing project: providing services to taxonomists for standard genome sequencing and annotation.</title>
        <authorList>
            <consortium name="The Broad Institute Genomics Platform"/>
            <consortium name="The Broad Institute Genome Sequencing Center for Infectious Disease"/>
            <person name="Wu L."/>
            <person name="Ma J."/>
        </authorList>
    </citation>
    <scope>NUCLEOTIDE SEQUENCE [LARGE SCALE GENOMIC DNA]</scope>
    <source>
        <strain evidence="3">CCUG 49018</strain>
    </source>
</reference>
<feature type="compositionally biased region" description="Basic and acidic residues" evidence="1">
    <location>
        <begin position="148"/>
        <end position="158"/>
    </location>
</feature>
<evidence type="ECO:0000313" key="3">
    <source>
        <dbReference type="Proteomes" id="UP001597182"/>
    </source>
</evidence>
<feature type="compositionally biased region" description="Low complexity" evidence="1">
    <location>
        <begin position="344"/>
        <end position="367"/>
    </location>
</feature>
<dbReference type="Gene3D" id="2.60.40.1120">
    <property type="entry name" value="Carboxypeptidase-like, regulatory domain"/>
    <property type="match status" value="2"/>
</dbReference>
<feature type="compositionally biased region" description="Low complexity" evidence="1">
    <location>
        <begin position="273"/>
        <end position="285"/>
    </location>
</feature>
<name>A0ABW3VC98_9PSEU</name>
<dbReference type="Proteomes" id="UP001597182">
    <property type="component" value="Unassembled WGS sequence"/>
</dbReference>
<feature type="compositionally biased region" description="Polar residues" evidence="1">
    <location>
        <begin position="13"/>
        <end position="23"/>
    </location>
</feature>
<gene>
    <name evidence="2" type="ORF">ACFQ34_04000</name>
</gene>
<dbReference type="SUPFAM" id="SSF49464">
    <property type="entry name" value="Carboxypeptidase regulatory domain-like"/>
    <property type="match status" value="2"/>
</dbReference>
<organism evidence="2 3">
    <name type="scientific">Pseudonocardia benzenivorans</name>
    <dbReference type="NCBI Taxonomy" id="228005"/>
    <lineage>
        <taxon>Bacteria</taxon>
        <taxon>Bacillati</taxon>
        <taxon>Actinomycetota</taxon>
        <taxon>Actinomycetes</taxon>
        <taxon>Pseudonocardiales</taxon>
        <taxon>Pseudonocardiaceae</taxon>
        <taxon>Pseudonocardia</taxon>
    </lineage>
</organism>
<feature type="region of interest" description="Disordered" evidence="1">
    <location>
        <begin position="270"/>
        <end position="367"/>
    </location>
</feature>
<keyword evidence="3" id="KW-1185">Reference proteome</keyword>
<feature type="compositionally biased region" description="Low complexity" evidence="1">
    <location>
        <begin position="136"/>
        <end position="147"/>
    </location>
</feature>
<accession>A0ABW3VC98</accession>
<comment type="caution">
    <text evidence="2">The sequence shown here is derived from an EMBL/GenBank/DDBJ whole genome shotgun (WGS) entry which is preliminary data.</text>
</comment>
<feature type="region of interest" description="Disordered" evidence="1">
    <location>
        <begin position="1"/>
        <end position="27"/>
    </location>
</feature>
<feature type="compositionally biased region" description="Low complexity" evidence="1">
    <location>
        <begin position="315"/>
        <end position="333"/>
    </location>
</feature>
<evidence type="ECO:0000256" key="1">
    <source>
        <dbReference type="SAM" id="MobiDB-lite"/>
    </source>
</evidence>